<feature type="transmembrane region" description="Helical" evidence="1">
    <location>
        <begin position="145"/>
        <end position="165"/>
    </location>
</feature>
<keyword evidence="1" id="KW-0812">Transmembrane</keyword>
<sequence>MAEEPCGLRKGCMSRNSVMGYLASPRNTRRSRRRLEQEMRDDKEFCVGGEMKRHSGRSKKDKLISVPSTPKTIDDDGCNLDKIGQLMNDLLMWKDVSKSSLWDANEIKLEFKLTDDTILKLGRLLLPAANVVPFFLIGAEYAHLITLWRLCALGFFISFTGPKLYSFYSVQLCRKVKYLKSWVLEAWGM</sequence>
<keyword evidence="3" id="KW-1185">Reference proteome</keyword>
<dbReference type="Gramene" id="OE9A084012T1">
    <property type="protein sequence ID" value="OE9A084012C1"/>
    <property type="gene ID" value="OE9A084012"/>
</dbReference>
<gene>
    <name evidence="2" type="ORF">OLEA9_A084012</name>
</gene>
<accession>A0A8S0UKM7</accession>
<proteinExistence type="predicted"/>
<protein>
    <submittedName>
        <fullName evidence="2">Uncharacterized protein</fullName>
    </submittedName>
</protein>
<evidence type="ECO:0000313" key="2">
    <source>
        <dbReference type="EMBL" id="CAA3018326.1"/>
    </source>
</evidence>
<dbReference type="EMBL" id="CACTIH010007818">
    <property type="protein sequence ID" value="CAA3018326.1"/>
    <property type="molecule type" value="Genomic_DNA"/>
</dbReference>
<reference evidence="2 3" key="1">
    <citation type="submission" date="2019-12" db="EMBL/GenBank/DDBJ databases">
        <authorList>
            <person name="Alioto T."/>
            <person name="Alioto T."/>
            <person name="Gomez Garrido J."/>
        </authorList>
    </citation>
    <scope>NUCLEOTIDE SEQUENCE [LARGE SCALE GENOMIC DNA]</scope>
</reference>
<dbReference type="Proteomes" id="UP000594638">
    <property type="component" value="Unassembled WGS sequence"/>
</dbReference>
<evidence type="ECO:0000313" key="3">
    <source>
        <dbReference type="Proteomes" id="UP000594638"/>
    </source>
</evidence>
<dbReference type="AlphaFoldDB" id="A0A8S0UKM7"/>
<comment type="caution">
    <text evidence="2">The sequence shown here is derived from an EMBL/GenBank/DDBJ whole genome shotgun (WGS) entry which is preliminary data.</text>
</comment>
<keyword evidence="1" id="KW-1133">Transmembrane helix</keyword>
<dbReference type="OrthoDB" id="783438at2759"/>
<dbReference type="PANTHER" id="PTHR46626:SF2">
    <property type="entry name" value="RETICULON-LIKE PROTEIN B17"/>
    <property type="match status" value="1"/>
</dbReference>
<evidence type="ECO:0000256" key="1">
    <source>
        <dbReference type="SAM" id="Phobius"/>
    </source>
</evidence>
<name>A0A8S0UKM7_OLEEU</name>
<keyword evidence="1" id="KW-0472">Membrane</keyword>
<dbReference type="InterPro" id="IPR044647">
    <property type="entry name" value="RTNLB17/18/21"/>
</dbReference>
<organism evidence="2 3">
    <name type="scientific">Olea europaea subsp. europaea</name>
    <dbReference type="NCBI Taxonomy" id="158383"/>
    <lineage>
        <taxon>Eukaryota</taxon>
        <taxon>Viridiplantae</taxon>
        <taxon>Streptophyta</taxon>
        <taxon>Embryophyta</taxon>
        <taxon>Tracheophyta</taxon>
        <taxon>Spermatophyta</taxon>
        <taxon>Magnoliopsida</taxon>
        <taxon>eudicotyledons</taxon>
        <taxon>Gunneridae</taxon>
        <taxon>Pentapetalae</taxon>
        <taxon>asterids</taxon>
        <taxon>lamiids</taxon>
        <taxon>Lamiales</taxon>
        <taxon>Oleaceae</taxon>
        <taxon>Oleeae</taxon>
        <taxon>Olea</taxon>
    </lineage>
</organism>
<dbReference type="PANTHER" id="PTHR46626">
    <property type="entry name" value="RETICULON-LIKE PROTEIN B17"/>
    <property type="match status" value="1"/>
</dbReference>